<dbReference type="EMBL" id="ML976618">
    <property type="protein sequence ID" value="KAF1842429.1"/>
    <property type="molecule type" value="Genomic_DNA"/>
</dbReference>
<feature type="compositionally biased region" description="Basic residues" evidence="1">
    <location>
        <begin position="177"/>
        <end position="188"/>
    </location>
</feature>
<keyword evidence="3" id="KW-1185">Reference proteome</keyword>
<evidence type="ECO:0000313" key="3">
    <source>
        <dbReference type="Proteomes" id="UP000800039"/>
    </source>
</evidence>
<protein>
    <submittedName>
        <fullName evidence="2">Uncharacterized protein</fullName>
    </submittedName>
</protein>
<proteinExistence type="predicted"/>
<evidence type="ECO:0000313" key="2">
    <source>
        <dbReference type="EMBL" id="KAF1842429.1"/>
    </source>
</evidence>
<evidence type="ECO:0000256" key="1">
    <source>
        <dbReference type="SAM" id="MobiDB-lite"/>
    </source>
</evidence>
<dbReference type="Proteomes" id="UP000800039">
    <property type="component" value="Unassembled WGS sequence"/>
</dbReference>
<reference evidence="2" key="1">
    <citation type="submission" date="2020-01" db="EMBL/GenBank/DDBJ databases">
        <authorList>
            <consortium name="DOE Joint Genome Institute"/>
            <person name="Haridas S."/>
            <person name="Albert R."/>
            <person name="Binder M."/>
            <person name="Bloem J."/>
            <person name="Labutti K."/>
            <person name="Salamov A."/>
            <person name="Andreopoulos B."/>
            <person name="Baker S.E."/>
            <person name="Barry K."/>
            <person name="Bills G."/>
            <person name="Bluhm B.H."/>
            <person name="Cannon C."/>
            <person name="Castanera R."/>
            <person name="Culley D.E."/>
            <person name="Daum C."/>
            <person name="Ezra D."/>
            <person name="Gonzalez J.B."/>
            <person name="Henrissat B."/>
            <person name="Kuo A."/>
            <person name="Liang C."/>
            <person name="Lipzen A."/>
            <person name="Lutzoni F."/>
            <person name="Magnuson J."/>
            <person name="Mondo S."/>
            <person name="Nolan M."/>
            <person name="Ohm R."/>
            <person name="Pangilinan J."/>
            <person name="Park H.-J."/>
            <person name="Ramirez L."/>
            <person name="Alfaro M."/>
            <person name="Sun H."/>
            <person name="Tritt A."/>
            <person name="Yoshinaga Y."/>
            <person name="Zwiers L.-H."/>
            <person name="Turgeon B.G."/>
            <person name="Goodwin S.B."/>
            <person name="Spatafora J.W."/>
            <person name="Crous P.W."/>
            <person name="Grigoriev I.V."/>
        </authorList>
    </citation>
    <scope>NUCLEOTIDE SEQUENCE</scope>
    <source>
        <strain evidence="2">CBS 394.84</strain>
    </source>
</reference>
<feature type="region of interest" description="Disordered" evidence="1">
    <location>
        <begin position="168"/>
        <end position="192"/>
    </location>
</feature>
<dbReference type="Pfam" id="PF23562">
    <property type="entry name" value="AMP-binding_C_3"/>
    <property type="match status" value="1"/>
</dbReference>
<dbReference type="GeneID" id="63854548"/>
<accession>A0A9P4GBE7</accession>
<organism evidence="2 3">
    <name type="scientific">Cucurbitaria berberidis CBS 394.84</name>
    <dbReference type="NCBI Taxonomy" id="1168544"/>
    <lineage>
        <taxon>Eukaryota</taxon>
        <taxon>Fungi</taxon>
        <taxon>Dikarya</taxon>
        <taxon>Ascomycota</taxon>
        <taxon>Pezizomycotina</taxon>
        <taxon>Dothideomycetes</taxon>
        <taxon>Pleosporomycetidae</taxon>
        <taxon>Pleosporales</taxon>
        <taxon>Pleosporineae</taxon>
        <taxon>Cucurbitariaceae</taxon>
        <taxon>Cucurbitaria</taxon>
    </lineage>
</organism>
<sequence>MPPIDVVGLPAGIFKVVKMNQVDGLKCPPHTITTLYENLKTQELLKSLDFVVYVVKDLDGRTRWVFVTRKDDLTKLNWLAKCHAQDMEGRIQQHADVQGVSAGGEGRPIPFVIVEAKEGVMGSKSEKHLLDELYTGVIARTKETDIDEIRIPKETIIIVKKEKPSKRDFKTRYSGGRSRRTTWRKSSRRTGAMAHDLPSTTLNVCFLSLTSDIVNATAHQYLASIAALPSITRIYASHSSHHYRNETTTACEAAVYIIAGIASSATLKGFHSSIPQFQQSLFASLKVQPMAKEQEPDGPSWWLWGSLLVGIVLMLVLSRTPWFSSRRPAIEAELHKAWTCIHNQFSSRSRKAEEPHSARVLTDDTGAAAIAQARATFAMNDIQRVNDIAPIGSLMGVSQPGQLVRGLHGDLYNSRLSAAMKHLSKESVDRFHQNLDKRRVSAASAKKEHLEPRLAELSKPETENMNDLDASQNTASTRIGSPYSSMVADTYRQSATSISASTTLEATTPLSTLSTEELLGSINATETELEASSDIELSNHGLPDPAPSPVPGIGEHTARSTVALPSNDVAQTSGRPILNWDYAVHPTSVVTHGPYATEYPTMIAQLQDGATGR</sequence>
<comment type="caution">
    <text evidence="2">The sequence shown here is derived from an EMBL/GenBank/DDBJ whole genome shotgun (WGS) entry which is preliminary data.</text>
</comment>
<dbReference type="RefSeq" id="XP_040784992.1">
    <property type="nucleotide sequence ID" value="XM_040937298.1"/>
</dbReference>
<gene>
    <name evidence="2" type="ORF">K460DRAFT_409845</name>
</gene>
<name>A0A9P4GBE7_9PLEO</name>
<dbReference type="OrthoDB" id="429813at2759"/>
<dbReference type="AlphaFoldDB" id="A0A9P4GBE7"/>